<dbReference type="Gene3D" id="3.10.10.10">
    <property type="entry name" value="HIV Type 1 Reverse Transcriptase, subunit A, domain 1"/>
    <property type="match status" value="1"/>
</dbReference>
<dbReference type="RefSeq" id="XP_065664763.1">
    <property type="nucleotide sequence ID" value="XM_065808691.1"/>
</dbReference>
<dbReference type="PANTHER" id="PTHR47331">
    <property type="entry name" value="PHD-TYPE DOMAIN-CONTAINING PROTEIN"/>
    <property type="match status" value="1"/>
</dbReference>
<protein>
    <submittedName>
        <fullName evidence="2">Uncharacterized protein LOC136086394</fullName>
    </submittedName>
</protein>
<reference evidence="2" key="1">
    <citation type="submission" date="2025-08" db="UniProtKB">
        <authorList>
            <consortium name="RefSeq"/>
        </authorList>
    </citation>
    <scope>IDENTIFICATION</scope>
</reference>
<dbReference type="Pfam" id="PF05380">
    <property type="entry name" value="Peptidase_A17"/>
    <property type="match status" value="1"/>
</dbReference>
<sequence length="573" mass="66055">MLERKVFTVLRNPRISVLKRKFKHLERFHFYNDDDYDDHKIHLIIGAGDTARIKLKGFRTGNDGEAIAEETIFGWTVMGPGQSTSDCLYFTKSTNDCYKELYSLDVLDLEDQSEGSQNEVYEEFKEQLQQDSTSFYHTGLPWKEECSKLASYSDGSISRLHSLLRKLEKKPNDLISYNAIIQEQLKDGTIEYAQKKPTGKRIFYMPHRVVIKEDSETTKLRIVFDASAKKYESPSLNDCLHIGPSLQPLLLNIILQNRLQPVCLTGYIKQAFLQIRVDNKDCDVFRLYWISDLKSKEVITLRFTRIPFGCASSPFILGGVIKQHLLTYEKNYPHKKNKVQIINKGIYVDDIITGGVELECVEKMKQTAIHLFKKGGFQLHKWHSNFPVLETNDLKENYHEVTINEQNKRYSKILGLLWDKNEDTLLMDCRPTRQTNITTKRGVLESLARVFDPLGIISPITQTAKLIYRKICDLKFAWDEKLSPELTKEWMLWKNTLQDLTPIPRSKTVLNQLIKKIEIHGFGDASKDGCCSAIYVVVHQGNKVTQGLFTAKSRILKRGYFIPRLELISGHGS</sequence>
<dbReference type="GeneID" id="136086394"/>
<organism evidence="1 2">
    <name type="scientific">Hydra vulgaris</name>
    <name type="common">Hydra</name>
    <name type="synonym">Hydra attenuata</name>
    <dbReference type="NCBI Taxonomy" id="6087"/>
    <lineage>
        <taxon>Eukaryota</taxon>
        <taxon>Metazoa</taxon>
        <taxon>Cnidaria</taxon>
        <taxon>Hydrozoa</taxon>
        <taxon>Hydroidolina</taxon>
        <taxon>Anthoathecata</taxon>
        <taxon>Aplanulata</taxon>
        <taxon>Hydridae</taxon>
        <taxon>Hydra</taxon>
    </lineage>
</organism>
<keyword evidence="1" id="KW-1185">Reference proteome</keyword>
<dbReference type="PANTHER" id="PTHR47331:SF5">
    <property type="entry name" value="RIBONUCLEASE H"/>
    <property type="match status" value="1"/>
</dbReference>
<name>A0ABM4CS85_HYDVU</name>
<gene>
    <name evidence="2" type="primary">LOC136086394</name>
</gene>
<evidence type="ECO:0000313" key="1">
    <source>
        <dbReference type="Proteomes" id="UP001652625"/>
    </source>
</evidence>
<dbReference type="Gene3D" id="3.30.70.270">
    <property type="match status" value="1"/>
</dbReference>
<dbReference type="SUPFAM" id="SSF56672">
    <property type="entry name" value="DNA/RNA polymerases"/>
    <property type="match status" value="1"/>
</dbReference>
<dbReference type="InterPro" id="IPR008042">
    <property type="entry name" value="Retrotrans_Pao"/>
</dbReference>
<dbReference type="Proteomes" id="UP001652625">
    <property type="component" value="Chromosome 10"/>
</dbReference>
<proteinExistence type="predicted"/>
<dbReference type="InterPro" id="IPR043128">
    <property type="entry name" value="Rev_trsase/Diguanyl_cyclase"/>
</dbReference>
<evidence type="ECO:0000313" key="2">
    <source>
        <dbReference type="RefSeq" id="XP_065664763.1"/>
    </source>
</evidence>
<accession>A0ABM4CS85</accession>
<dbReference type="InterPro" id="IPR043502">
    <property type="entry name" value="DNA/RNA_pol_sf"/>
</dbReference>